<feature type="transmembrane region" description="Helical" evidence="8">
    <location>
        <begin position="390"/>
        <end position="408"/>
    </location>
</feature>
<dbReference type="STRING" id="54.SAMN02745121_06496"/>
<dbReference type="Proteomes" id="UP000199400">
    <property type="component" value="Unassembled WGS sequence"/>
</dbReference>
<accession>A0A1I2F7V6</accession>
<dbReference type="EMBL" id="FOMX01000025">
    <property type="protein sequence ID" value="SFF01049.1"/>
    <property type="molecule type" value="Genomic_DNA"/>
</dbReference>
<dbReference type="Pfam" id="PF13231">
    <property type="entry name" value="PMT_2"/>
    <property type="match status" value="1"/>
</dbReference>
<feature type="transmembrane region" description="Helical" evidence="8">
    <location>
        <begin position="364"/>
        <end position="383"/>
    </location>
</feature>
<dbReference type="PANTHER" id="PTHR33908:SF11">
    <property type="entry name" value="MEMBRANE PROTEIN"/>
    <property type="match status" value="1"/>
</dbReference>
<feature type="domain" description="Glycosyltransferase RgtA/B/C/D-like" evidence="9">
    <location>
        <begin position="69"/>
        <end position="221"/>
    </location>
</feature>
<dbReference type="GO" id="GO:0016763">
    <property type="term" value="F:pentosyltransferase activity"/>
    <property type="evidence" value="ECO:0007669"/>
    <property type="project" value="TreeGrafter"/>
</dbReference>
<dbReference type="OrthoDB" id="5483551at2"/>
<feature type="transmembrane region" description="Helical" evidence="8">
    <location>
        <begin position="87"/>
        <end position="106"/>
    </location>
</feature>
<reference evidence="11" key="1">
    <citation type="submission" date="2016-10" db="EMBL/GenBank/DDBJ databases">
        <authorList>
            <person name="Varghese N."/>
            <person name="Submissions S."/>
        </authorList>
    </citation>
    <scope>NUCLEOTIDE SEQUENCE [LARGE SCALE GENOMIC DNA]</scope>
    <source>
        <strain evidence="11">ATCC 25963</strain>
    </source>
</reference>
<dbReference type="GO" id="GO:0005886">
    <property type="term" value="C:plasma membrane"/>
    <property type="evidence" value="ECO:0007669"/>
    <property type="project" value="UniProtKB-SubCell"/>
</dbReference>
<feature type="transmembrane region" description="Helical" evidence="8">
    <location>
        <begin position="12"/>
        <end position="31"/>
    </location>
</feature>
<feature type="transmembrane region" description="Helical" evidence="8">
    <location>
        <begin position="172"/>
        <end position="199"/>
    </location>
</feature>
<feature type="transmembrane region" description="Helical" evidence="8">
    <location>
        <begin position="211"/>
        <end position="230"/>
    </location>
</feature>
<dbReference type="RefSeq" id="WP_096330933.1">
    <property type="nucleotide sequence ID" value="NZ_FOMX01000025.1"/>
</dbReference>
<evidence type="ECO:0000256" key="7">
    <source>
        <dbReference type="ARBA" id="ARBA00023136"/>
    </source>
</evidence>
<evidence type="ECO:0000256" key="8">
    <source>
        <dbReference type="SAM" id="Phobius"/>
    </source>
</evidence>
<comment type="subcellular location">
    <subcellularLocation>
        <location evidence="1">Cell membrane</location>
        <topology evidence="1">Multi-pass membrane protein</topology>
    </subcellularLocation>
</comment>
<sequence length="452" mass="51176">MQRALDWLYRNRWPLVIVLGALLVRLHWNLLVHPLGDYVSSDMKGYVSRADQMIDKFGAPNEYHAFFPYGTHFLLALVKALFGKDNFTAIGVAYALMGTGIVYFAYRVAERISPRKWVPPLLGTLLVFYYPLISLGGYTLSEIPFGVFMMASMFYLVRLVQEGRTRDAWLTGVTAALATACRPQILLSIALFGLVWLVYRKALPKVRWRHLVYAGIPLIAVLGFSAARMYHHTGRVGLVSENGKFNQLFGRCHNKKATATPTQPGRGKIRFGPPPLIQLEKRAKTAPRSWVQLEPALGPELEYRGYIADAAALDALMAKCIRKTGFLGQVKYAIVNVLLLAGYNTPWPDSGRDLWRPRAIWWQGLYTTFVALPVVLGLVTLFMRRTIASYGLIALHVLALMITAAIYFGDTRLRAPYDPLLLLLALEVYIFAGTWLWRRGKPLWDRWRARRA</sequence>
<gene>
    <name evidence="10" type="ORF">SAMN02745121_06496</name>
</gene>
<evidence type="ECO:0000313" key="10">
    <source>
        <dbReference type="EMBL" id="SFF01049.1"/>
    </source>
</evidence>
<name>A0A1I2F7V6_9BACT</name>
<organism evidence="10 11">
    <name type="scientific">Nannocystis exedens</name>
    <dbReference type="NCBI Taxonomy" id="54"/>
    <lineage>
        <taxon>Bacteria</taxon>
        <taxon>Pseudomonadati</taxon>
        <taxon>Myxococcota</taxon>
        <taxon>Polyangia</taxon>
        <taxon>Nannocystales</taxon>
        <taxon>Nannocystaceae</taxon>
        <taxon>Nannocystis</taxon>
    </lineage>
</organism>
<keyword evidence="5 8" id="KW-0812">Transmembrane</keyword>
<evidence type="ECO:0000256" key="6">
    <source>
        <dbReference type="ARBA" id="ARBA00022989"/>
    </source>
</evidence>
<keyword evidence="7 8" id="KW-0472">Membrane</keyword>
<evidence type="ECO:0000256" key="4">
    <source>
        <dbReference type="ARBA" id="ARBA00022679"/>
    </source>
</evidence>
<proteinExistence type="predicted"/>
<dbReference type="InterPro" id="IPR038731">
    <property type="entry name" value="RgtA/B/C-like"/>
</dbReference>
<dbReference type="GO" id="GO:0009103">
    <property type="term" value="P:lipopolysaccharide biosynthetic process"/>
    <property type="evidence" value="ECO:0007669"/>
    <property type="project" value="UniProtKB-ARBA"/>
</dbReference>
<feature type="transmembrane region" description="Helical" evidence="8">
    <location>
        <begin position="143"/>
        <end position="160"/>
    </location>
</feature>
<feature type="transmembrane region" description="Helical" evidence="8">
    <location>
        <begin position="420"/>
        <end position="438"/>
    </location>
</feature>
<evidence type="ECO:0000256" key="2">
    <source>
        <dbReference type="ARBA" id="ARBA00022475"/>
    </source>
</evidence>
<dbReference type="AlphaFoldDB" id="A0A1I2F7V6"/>
<feature type="transmembrane region" description="Helical" evidence="8">
    <location>
        <begin position="118"/>
        <end position="137"/>
    </location>
</feature>
<evidence type="ECO:0000256" key="3">
    <source>
        <dbReference type="ARBA" id="ARBA00022676"/>
    </source>
</evidence>
<keyword evidence="4 10" id="KW-0808">Transferase</keyword>
<keyword evidence="2" id="KW-1003">Cell membrane</keyword>
<keyword evidence="11" id="KW-1185">Reference proteome</keyword>
<dbReference type="PANTHER" id="PTHR33908">
    <property type="entry name" value="MANNOSYLTRANSFERASE YKCB-RELATED"/>
    <property type="match status" value="1"/>
</dbReference>
<dbReference type="InterPro" id="IPR050297">
    <property type="entry name" value="LipidA_mod_glycosyltrf_83"/>
</dbReference>
<keyword evidence="3 10" id="KW-0328">Glycosyltransferase</keyword>
<evidence type="ECO:0000256" key="5">
    <source>
        <dbReference type="ARBA" id="ARBA00022692"/>
    </source>
</evidence>
<protein>
    <submittedName>
        <fullName evidence="10">Dolichyl-phosphate-mannose-protein mannosyltransferase</fullName>
    </submittedName>
</protein>
<keyword evidence="6 8" id="KW-1133">Transmembrane helix</keyword>
<evidence type="ECO:0000259" key="9">
    <source>
        <dbReference type="Pfam" id="PF13231"/>
    </source>
</evidence>
<evidence type="ECO:0000313" key="11">
    <source>
        <dbReference type="Proteomes" id="UP000199400"/>
    </source>
</evidence>
<feature type="transmembrane region" description="Helical" evidence="8">
    <location>
        <begin position="326"/>
        <end position="344"/>
    </location>
</feature>
<evidence type="ECO:0000256" key="1">
    <source>
        <dbReference type="ARBA" id="ARBA00004651"/>
    </source>
</evidence>